<dbReference type="InterPro" id="IPR003489">
    <property type="entry name" value="RHF/RaiA"/>
</dbReference>
<dbReference type="Pfam" id="PF02482">
    <property type="entry name" value="Ribosomal_S30AE"/>
    <property type="match status" value="1"/>
</dbReference>
<dbReference type="Gene3D" id="3.30.160.100">
    <property type="entry name" value="Ribosome hibernation promotion factor-like"/>
    <property type="match status" value="1"/>
</dbReference>
<organism evidence="1 2">
    <name type="scientific">Vibrio inusitatus NBRC 102082</name>
    <dbReference type="NCBI Taxonomy" id="1219070"/>
    <lineage>
        <taxon>Bacteria</taxon>
        <taxon>Pseudomonadati</taxon>
        <taxon>Pseudomonadota</taxon>
        <taxon>Gammaproteobacteria</taxon>
        <taxon>Vibrionales</taxon>
        <taxon>Vibrionaceae</taxon>
        <taxon>Vibrio</taxon>
    </lineage>
</organism>
<protein>
    <recommendedName>
        <fullName evidence="3">Ribosomal subunit interface protein</fullName>
    </recommendedName>
</protein>
<reference evidence="1 2" key="1">
    <citation type="submission" date="2019-06" db="EMBL/GenBank/DDBJ databases">
        <title>Whole genome shotgun sequence of Vibrio inusitatus NBRC 102082.</title>
        <authorList>
            <person name="Hosoyama A."/>
            <person name="Uohara A."/>
            <person name="Ohji S."/>
            <person name="Ichikawa N."/>
        </authorList>
    </citation>
    <scope>NUCLEOTIDE SEQUENCE [LARGE SCALE GENOMIC DNA]</scope>
    <source>
        <strain evidence="1 2">NBRC 102082</strain>
    </source>
</reference>
<evidence type="ECO:0000313" key="1">
    <source>
        <dbReference type="EMBL" id="GEA51002.1"/>
    </source>
</evidence>
<dbReference type="Proteomes" id="UP000318717">
    <property type="component" value="Unassembled WGS sequence"/>
</dbReference>
<dbReference type="RefSeq" id="WP_141345332.1">
    <property type="nucleotide sequence ID" value="NZ_BJLF01000007.1"/>
</dbReference>
<sequence length="119" mass="14206">MQITTHNLEITPETKRMIEEGYMSVHQFDLNILLLRCDVKFNQNFQDYEVKLKLFLDEQTFYVCDSDQDIETAIDNAFLSLQVKMMKYQDFLGVKRFLKLKFMQLCDVFNFNAGRNVKL</sequence>
<evidence type="ECO:0008006" key="3">
    <source>
        <dbReference type="Google" id="ProtNLM"/>
    </source>
</evidence>
<name>A0A4Y3HW62_9VIBR</name>
<gene>
    <name evidence="1" type="ORF">VIN01S_18060</name>
</gene>
<comment type="caution">
    <text evidence="1">The sequence shown here is derived from an EMBL/GenBank/DDBJ whole genome shotgun (WGS) entry which is preliminary data.</text>
</comment>
<dbReference type="AlphaFoldDB" id="A0A4Y3HW62"/>
<evidence type="ECO:0000313" key="2">
    <source>
        <dbReference type="Proteomes" id="UP000318717"/>
    </source>
</evidence>
<accession>A0A4Y3HW62</accession>
<dbReference type="EMBL" id="BJLF01000007">
    <property type="protein sequence ID" value="GEA51002.1"/>
    <property type="molecule type" value="Genomic_DNA"/>
</dbReference>
<dbReference type="OrthoDB" id="5879774at2"/>
<dbReference type="SUPFAM" id="SSF69754">
    <property type="entry name" value="Ribosome binding protein Y (YfiA homologue)"/>
    <property type="match status" value="1"/>
</dbReference>
<proteinExistence type="predicted"/>
<dbReference type="InterPro" id="IPR036567">
    <property type="entry name" value="RHF-like"/>
</dbReference>
<keyword evidence="2" id="KW-1185">Reference proteome</keyword>